<name>A0A1L8WHH5_9ENTE</name>
<dbReference type="PRINTS" id="PR01391">
    <property type="entry name" value="BINARYTOXINB"/>
</dbReference>
<dbReference type="Pfam" id="PF07691">
    <property type="entry name" value="PA14"/>
    <property type="match status" value="1"/>
</dbReference>
<dbReference type="Gene3D" id="3.10.20.110">
    <property type="match status" value="1"/>
</dbReference>
<protein>
    <recommendedName>
        <fullName evidence="3">PA14 domain-containing protein</fullName>
    </recommendedName>
</protein>
<dbReference type="GO" id="GO:0051260">
    <property type="term" value="P:protein homooligomerization"/>
    <property type="evidence" value="ECO:0007669"/>
    <property type="project" value="InterPro"/>
</dbReference>
<comment type="caution">
    <text evidence="4">The sequence shown here is derived from an EMBL/GenBank/DDBJ whole genome shotgun (WGS) entry which is preliminary data.</text>
</comment>
<feature type="domain" description="PA14" evidence="3">
    <location>
        <begin position="40"/>
        <end position="197"/>
    </location>
</feature>
<keyword evidence="2" id="KW-0732">Signal</keyword>
<organism evidence="4 5">
    <name type="scientific">Enterococcus ratti</name>
    <dbReference type="NCBI Taxonomy" id="150033"/>
    <lineage>
        <taxon>Bacteria</taxon>
        <taxon>Bacillati</taxon>
        <taxon>Bacillota</taxon>
        <taxon>Bacilli</taxon>
        <taxon>Lactobacillales</taxon>
        <taxon>Enterococcaceae</taxon>
        <taxon>Enterococcus</taxon>
    </lineage>
</organism>
<proteinExistence type="predicted"/>
<gene>
    <name evidence="4" type="ORF">RV14_GL000543</name>
</gene>
<dbReference type="Pfam" id="PF03495">
    <property type="entry name" value="Binary_toxB"/>
    <property type="match status" value="1"/>
</dbReference>
<dbReference type="Proteomes" id="UP000182152">
    <property type="component" value="Unassembled WGS sequence"/>
</dbReference>
<dbReference type="Gene3D" id="3.90.182.10">
    <property type="entry name" value="Toxin - Anthrax Protective Antigen,domain 1"/>
    <property type="match status" value="1"/>
</dbReference>
<dbReference type="InterPro" id="IPR035088">
    <property type="entry name" value="PA_Ca-bd"/>
</dbReference>
<dbReference type="SUPFAM" id="SSF56988">
    <property type="entry name" value="Anthrax protective antigen"/>
    <property type="match status" value="1"/>
</dbReference>
<dbReference type="InterPro" id="IPR011658">
    <property type="entry name" value="PA14_dom"/>
</dbReference>
<dbReference type="Pfam" id="PF17475">
    <property type="entry name" value="Binary_toxB_2"/>
    <property type="match status" value="1"/>
</dbReference>
<dbReference type="STRING" id="150033.RV14_GL000543"/>
<evidence type="ECO:0000256" key="1">
    <source>
        <dbReference type="SAM" id="MobiDB-lite"/>
    </source>
</evidence>
<dbReference type="InterPro" id="IPR037149">
    <property type="entry name" value="PA_heptamer_dom_sf"/>
</dbReference>
<evidence type="ECO:0000256" key="2">
    <source>
        <dbReference type="SAM" id="SignalP"/>
    </source>
</evidence>
<dbReference type="InterPro" id="IPR003896">
    <property type="entry name" value="Bacterial_exotoxin_B"/>
</dbReference>
<dbReference type="AlphaFoldDB" id="A0A1L8WHH5"/>
<sequence length="881" mass="99593">MKKKWIYSLIATTLFAPLVFSNVYAEGETEVKKQTGDHSKTQVGVLGYYYYGDSFEKPAFISMDTYSDGKLHVNSEDMAKIQNVTKESIQSARWIGQIQIQQTGEYEFSTTDNKNILLQVDKQSVIENGRVKTIHLEKGIYPIVAEYRTDQKESQIFNLDLSWMNTKTNKKINTNEQLLRPELEPGKSEETLVKKIDENKPTVREDSSVDTDDDGIYDEWEKNGYTVINRIVTKWDDSYTSKGFTKYISNPNHAHTARDPYTDFEKVIGDVDEGMKWEARDPLVAAVPAISVGMEKMILSRVINENNEHGASDSRETGSNTTRANTEGISVGGEISMMPKVSITGNYSHTNTQSVESKNTTGKNWETSIGLNKGETADLNANIRYYNTGTGVIYGVKPTVNFVLEKDTLATITAQINQTAEDLGPDEAYPERRLNGLALNTLDEFSSRLIPLNYEQVQKLDDGKQLRLETTQFSGDFVKRSASGGNVIGGSWDLYIPQIHKTTAGITLDVGTEEAIERRIAARNTKDPNDWTPELTIKEAIKKGFGIEENNGKLSYYHEATGNHLSLNEEECYFILDKKTNEEVTRQIQEKGLKNIYDVTIRPGMNVQIITSDYVEACDREVQELFTNSSKNELKKGVTQNTLDSLRTKLNFLSNAELEKMQIGKDLERAQGLLIQKSVKEITLTQNDISFVLDETMYKKYLYRATVNDQYLASVEYGNAYYLYSMNTSEGKKFFNTRGLKEAKDIFTLDAEYNGKRYPIYDKTLDGKDPIDSRIEKTHKFVDWQNGFLGYKYKIGMILEKIPENISSQIASYKAIFKNEKGIETTLDELKVTDGNLLILTWGLPVDITQTVIEIWANKRDGESVRAFSSTDVVIPLTGGI</sequence>
<evidence type="ECO:0000259" key="3">
    <source>
        <dbReference type="PROSITE" id="PS51820"/>
    </source>
</evidence>
<feature type="compositionally biased region" description="Polar residues" evidence="1">
    <location>
        <begin position="317"/>
        <end position="328"/>
    </location>
</feature>
<feature type="compositionally biased region" description="Basic and acidic residues" evidence="1">
    <location>
        <begin position="306"/>
        <end position="316"/>
    </location>
</feature>
<dbReference type="Pfam" id="PF17476">
    <property type="entry name" value="Binary_toxB_3"/>
    <property type="match status" value="1"/>
</dbReference>
<keyword evidence="5" id="KW-1185">Reference proteome</keyword>
<evidence type="ECO:0000313" key="4">
    <source>
        <dbReference type="EMBL" id="OJG80481.1"/>
    </source>
</evidence>
<dbReference type="InterPro" id="IPR037524">
    <property type="entry name" value="PA14/GLEYA"/>
</dbReference>
<dbReference type="SMART" id="SM00758">
    <property type="entry name" value="PA14"/>
    <property type="match status" value="1"/>
</dbReference>
<dbReference type="GO" id="GO:0005576">
    <property type="term" value="C:extracellular region"/>
    <property type="evidence" value="ECO:0007669"/>
    <property type="project" value="InterPro"/>
</dbReference>
<dbReference type="Gene3D" id="2.60.120.240">
    <property type="entry name" value="Protective antigen, heptamerisation domain"/>
    <property type="match status" value="1"/>
</dbReference>
<accession>A0A1L8WHH5</accession>
<feature type="signal peptide" evidence="2">
    <location>
        <begin position="1"/>
        <end position="25"/>
    </location>
</feature>
<feature type="chain" id="PRO_5009881880" description="PA14 domain-containing protein" evidence="2">
    <location>
        <begin position="26"/>
        <end position="881"/>
    </location>
</feature>
<dbReference type="InterPro" id="IPR027439">
    <property type="entry name" value="PA_heptamer_dom"/>
</dbReference>
<dbReference type="OrthoDB" id="2943142at2"/>
<dbReference type="RefSeq" id="WP_071855720.1">
    <property type="nucleotide sequence ID" value="NZ_JXLB01000014.1"/>
</dbReference>
<feature type="region of interest" description="Disordered" evidence="1">
    <location>
        <begin position="306"/>
        <end position="329"/>
    </location>
</feature>
<dbReference type="PROSITE" id="PS51820">
    <property type="entry name" value="PA14"/>
    <property type="match status" value="1"/>
</dbReference>
<dbReference type="InterPro" id="IPR035331">
    <property type="entry name" value="Binary_toxB_3"/>
</dbReference>
<reference evidence="4 5" key="1">
    <citation type="submission" date="2014-12" db="EMBL/GenBank/DDBJ databases">
        <title>Draft genome sequences of 29 type strains of Enterococci.</title>
        <authorList>
            <person name="Zhong Z."/>
            <person name="Sun Z."/>
            <person name="Liu W."/>
            <person name="Zhang W."/>
            <person name="Zhang H."/>
        </authorList>
    </citation>
    <scope>NUCLEOTIDE SEQUENCE [LARGE SCALE GENOMIC DNA]</scope>
    <source>
        <strain evidence="4 5">DSM 15687</strain>
    </source>
</reference>
<dbReference type="EMBL" id="JXLB01000014">
    <property type="protein sequence ID" value="OJG80481.1"/>
    <property type="molecule type" value="Genomic_DNA"/>
</dbReference>
<evidence type="ECO:0000313" key="5">
    <source>
        <dbReference type="Proteomes" id="UP000182152"/>
    </source>
</evidence>